<dbReference type="InterPro" id="IPR006224">
    <property type="entry name" value="PsdUridine_synth_RluA-like_CS"/>
</dbReference>
<gene>
    <name evidence="4" type="ORF">GCM10023092_07720</name>
</gene>
<sequence>MKLEILYEDAHLIAVNKPAGIPVIPDRFNTDAPSVNKLLEAATGSRIWVIHRLDRDTSGVLLFAKDELAHKKLSLQFQEHSVGKFYAGLVNGRLAKESGRIESPIAEHPTIKGKMIVTKSGKPSVTDYRVVSQWPLHSLLQFQIHTGRTHQIRVHMQSIGHPIVADNLYGDGEPFRLSAIKKKYKLSLKEEEERPLLSRLALHAYRLIFEDMEGRERMIEAPLPKDINACVQQLNKQQSKHTF</sequence>
<dbReference type="SUPFAM" id="SSF55120">
    <property type="entry name" value="Pseudouridine synthase"/>
    <property type="match status" value="1"/>
</dbReference>
<dbReference type="CDD" id="cd02869">
    <property type="entry name" value="PseudoU_synth_RluA_like"/>
    <property type="match status" value="1"/>
</dbReference>
<dbReference type="InterPro" id="IPR006225">
    <property type="entry name" value="PsdUridine_synth_RluC/D"/>
</dbReference>
<comment type="similarity">
    <text evidence="1 2">Belongs to the pseudouridine synthase RluA family.</text>
</comment>
<name>A0ABP8MKI6_9BACT</name>
<comment type="caution">
    <text evidence="4">The sequence shown here is derived from an EMBL/GenBank/DDBJ whole genome shotgun (WGS) entry which is preliminary data.</text>
</comment>
<dbReference type="RefSeq" id="WP_344822875.1">
    <property type="nucleotide sequence ID" value="NZ_BAABEZ010000004.1"/>
</dbReference>
<dbReference type="Gene3D" id="3.30.2350.10">
    <property type="entry name" value="Pseudouridine synthase"/>
    <property type="match status" value="1"/>
</dbReference>
<dbReference type="InterPro" id="IPR050188">
    <property type="entry name" value="RluA_PseudoU_synthase"/>
</dbReference>
<accession>A0ABP8MKI6</accession>
<evidence type="ECO:0000313" key="5">
    <source>
        <dbReference type="Proteomes" id="UP001501410"/>
    </source>
</evidence>
<evidence type="ECO:0000259" key="3">
    <source>
        <dbReference type="Pfam" id="PF00849"/>
    </source>
</evidence>
<dbReference type="InterPro" id="IPR020103">
    <property type="entry name" value="PsdUridine_synth_cat_dom_sf"/>
</dbReference>
<dbReference type="PANTHER" id="PTHR21600:SF87">
    <property type="entry name" value="RNA PSEUDOURIDYLATE SYNTHASE DOMAIN-CONTAINING PROTEIN 1"/>
    <property type="match status" value="1"/>
</dbReference>
<dbReference type="NCBIfam" id="TIGR00005">
    <property type="entry name" value="rluA_subfam"/>
    <property type="match status" value="1"/>
</dbReference>
<dbReference type="InterPro" id="IPR006145">
    <property type="entry name" value="PsdUridine_synth_RsuA/RluA"/>
</dbReference>
<dbReference type="Proteomes" id="UP001501410">
    <property type="component" value="Unassembled WGS sequence"/>
</dbReference>
<comment type="catalytic activity">
    <reaction evidence="2">
        <text>a uridine in RNA = a pseudouridine in RNA</text>
        <dbReference type="Rhea" id="RHEA:48348"/>
        <dbReference type="Rhea" id="RHEA-COMP:12068"/>
        <dbReference type="Rhea" id="RHEA-COMP:12069"/>
        <dbReference type="ChEBI" id="CHEBI:65314"/>
        <dbReference type="ChEBI" id="CHEBI:65315"/>
    </reaction>
</comment>
<comment type="function">
    <text evidence="2">Responsible for synthesis of pseudouridine from uracil.</text>
</comment>
<protein>
    <recommendedName>
        <fullName evidence="2">Pseudouridine synthase</fullName>
        <ecNumber evidence="2">5.4.99.-</ecNumber>
    </recommendedName>
</protein>
<evidence type="ECO:0000256" key="1">
    <source>
        <dbReference type="ARBA" id="ARBA00010876"/>
    </source>
</evidence>
<proteinExistence type="inferred from homology"/>
<evidence type="ECO:0000313" key="4">
    <source>
        <dbReference type="EMBL" id="GAA4450941.1"/>
    </source>
</evidence>
<keyword evidence="2" id="KW-0413">Isomerase</keyword>
<keyword evidence="5" id="KW-1185">Reference proteome</keyword>
<dbReference type="EC" id="5.4.99.-" evidence="2"/>
<organism evidence="4 5">
    <name type="scientific">Rurimicrobium arvi</name>
    <dbReference type="NCBI Taxonomy" id="2049916"/>
    <lineage>
        <taxon>Bacteria</taxon>
        <taxon>Pseudomonadati</taxon>
        <taxon>Bacteroidota</taxon>
        <taxon>Chitinophagia</taxon>
        <taxon>Chitinophagales</taxon>
        <taxon>Chitinophagaceae</taxon>
        <taxon>Rurimicrobium</taxon>
    </lineage>
</organism>
<reference evidence="5" key="1">
    <citation type="journal article" date="2019" name="Int. J. Syst. Evol. Microbiol.">
        <title>The Global Catalogue of Microorganisms (GCM) 10K type strain sequencing project: providing services to taxonomists for standard genome sequencing and annotation.</title>
        <authorList>
            <consortium name="The Broad Institute Genomics Platform"/>
            <consortium name="The Broad Institute Genome Sequencing Center for Infectious Disease"/>
            <person name="Wu L."/>
            <person name="Ma J."/>
        </authorList>
    </citation>
    <scope>NUCLEOTIDE SEQUENCE [LARGE SCALE GENOMIC DNA]</scope>
    <source>
        <strain evidence="5">JCM 31921</strain>
    </source>
</reference>
<dbReference type="Pfam" id="PF00849">
    <property type="entry name" value="PseudoU_synth_2"/>
    <property type="match status" value="1"/>
</dbReference>
<dbReference type="EMBL" id="BAABEZ010000004">
    <property type="protein sequence ID" value="GAA4450941.1"/>
    <property type="molecule type" value="Genomic_DNA"/>
</dbReference>
<feature type="domain" description="Pseudouridine synthase RsuA/RluA-like" evidence="3">
    <location>
        <begin position="11"/>
        <end position="158"/>
    </location>
</feature>
<dbReference type="PANTHER" id="PTHR21600">
    <property type="entry name" value="MITOCHONDRIAL RNA PSEUDOURIDINE SYNTHASE"/>
    <property type="match status" value="1"/>
</dbReference>
<evidence type="ECO:0000256" key="2">
    <source>
        <dbReference type="RuleBase" id="RU362028"/>
    </source>
</evidence>
<dbReference type="PROSITE" id="PS01129">
    <property type="entry name" value="PSI_RLU"/>
    <property type="match status" value="1"/>
</dbReference>